<keyword evidence="14" id="KW-0408">Iron</keyword>
<evidence type="ECO:0000256" key="18">
    <source>
        <dbReference type="ARBA" id="ARBA00030800"/>
    </source>
</evidence>
<keyword evidence="9" id="KW-0808">Transferase</keyword>
<evidence type="ECO:0000256" key="8">
    <source>
        <dbReference type="ARBA" id="ARBA00022553"/>
    </source>
</evidence>
<keyword evidence="6" id="KW-0004">4Fe-4S</keyword>
<keyword evidence="11" id="KW-0547">Nucleotide-binding</keyword>
<dbReference type="InterPro" id="IPR036890">
    <property type="entry name" value="HATPase_C_sf"/>
</dbReference>
<keyword evidence="13" id="KW-0067">ATP-binding</keyword>
<organism evidence="20 21">
    <name type="scientific">Ktedonosporobacter rubrisoli</name>
    <dbReference type="NCBI Taxonomy" id="2509675"/>
    <lineage>
        <taxon>Bacteria</taxon>
        <taxon>Bacillati</taxon>
        <taxon>Chloroflexota</taxon>
        <taxon>Ktedonobacteria</taxon>
        <taxon>Ktedonobacterales</taxon>
        <taxon>Ktedonosporobacteraceae</taxon>
        <taxon>Ktedonosporobacter</taxon>
    </lineage>
</organism>
<evidence type="ECO:0000313" key="20">
    <source>
        <dbReference type="EMBL" id="QBD79112.1"/>
    </source>
</evidence>
<dbReference type="InterPro" id="IPR004358">
    <property type="entry name" value="Sig_transdc_His_kin-like_C"/>
</dbReference>
<dbReference type="Pfam" id="PF07730">
    <property type="entry name" value="HisKA_3"/>
    <property type="match status" value="1"/>
</dbReference>
<sequence>MLEAIDSPATRFAQEAERRRIARELHDGVVQSLTALVADMEYFRTRRLSDKGALEQEVAAKLAAWQDLARDSLGAMRQTLKDLRGHSDLEFGLKASLQELLLEMRQAGYTVVYECNDWPAYLPFMYTSNLYYIVREALTNICKHAKASSISIFMFSHEGSLHISVGDNGVGTPAPTVVTGEQDGYHQGLIGLRERVTLLGGYLAIESQPGKGTRIDVEVPVPNW</sequence>
<dbReference type="PANTHER" id="PTHR24421">
    <property type="entry name" value="NITRATE/NITRITE SENSOR PROTEIN NARX-RELATED"/>
    <property type="match status" value="1"/>
</dbReference>
<keyword evidence="8" id="KW-0597">Phosphoprotein</keyword>
<dbReference type="InterPro" id="IPR050482">
    <property type="entry name" value="Sensor_HK_TwoCompSys"/>
</dbReference>
<evidence type="ECO:0000256" key="15">
    <source>
        <dbReference type="ARBA" id="ARBA00023012"/>
    </source>
</evidence>
<evidence type="ECO:0000256" key="7">
    <source>
        <dbReference type="ARBA" id="ARBA00022490"/>
    </source>
</evidence>
<comment type="cofactor">
    <cofactor evidence="2">
        <name>[4Fe-4S] cluster</name>
        <dbReference type="ChEBI" id="CHEBI:49883"/>
    </cofactor>
</comment>
<feature type="domain" description="Histidine kinase" evidence="19">
    <location>
        <begin position="130"/>
        <end position="223"/>
    </location>
</feature>
<proteinExistence type="predicted"/>
<accession>A0A4P6JUW8</accession>
<dbReference type="CDD" id="cd16917">
    <property type="entry name" value="HATPase_UhpB-NarQ-NarX-like"/>
    <property type="match status" value="1"/>
</dbReference>
<evidence type="ECO:0000256" key="3">
    <source>
        <dbReference type="ARBA" id="ARBA00004496"/>
    </source>
</evidence>
<dbReference type="Gene3D" id="1.20.5.1930">
    <property type="match status" value="1"/>
</dbReference>
<dbReference type="RefSeq" id="WP_129890165.1">
    <property type="nucleotide sequence ID" value="NZ_CP035758.1"/>
</dbReference>
<keyword evidence="21" id="KW-1185">Reference proteome</keyword>
<evidence type="ECO:0000256" key="17">
    <source>
        <dbReference type="ARBA" id="ARBA00024827"/>
    </source>
</evidence>
<keyword evidence="16" id="KW-0411">Iron-sulfur</keyword>
<name>A0A4P6JUW8_KTERU</name>
<evidence type="ECO:0000256" key="5">
    <source>
        <dbReference type="ARBA" id="ARBA00017322"/>
    </source>
</evidence>
<evidence type="ECO:0000256" key="16">
    <source>
        <dbReference type="ARBA" id="ARBA00023014"/>
    </source>
</evidence>
<keyword evidence="7" id="KW-0963">Cytoplasm</keyword>
<dbReference type="PROSITE" id="PS50109">
    <property type="entry name" value="HIS_KIN"/>
    <property type="match status" value="1"/>
</dbReference>
<keyword evidence="15" id="KW-0902">Two-component regulatory system</keyword>
<keyword evidence="12 20" id="KW-0418">Kinase</keyword>
<dbReference type="InterPro" id="IPR003594">
    <property type="entry name" value="HATPase_dom"/>
</dbReference>
<keyword evidence="10" id="KW-0479">Metal-binding</keyword>
<comment type="catalytic activity">
    <reaction evidence="1">
        <text>ATP + protein L-histidine = ADP + protein N-phospho-L-histidine.</text>
        <dbReference type="EC" id="2.7.13.3"/>
    </reaction>
</comment>
<dbReference type="SUPFAM" id="SSF55874">
    <property type="entry name" value="ATPase domain of HSP90 chaperone/DNA topoisomerase II/histidine kinase"/>
    <property type="match status" value="1"/>
</dbReference>
<dbReference type="GO" id="GO:0005524">
    <property type="term" value="F:ATP binding"/>
    <property type="evidence" value="ECO:0007669"/>
    <property type="project" value="UniProtKB-KW"/>
</dbReference>
<dbReference type="OrthoDB" id="9778496at2"/>
<dbReference type="GO" id="GO:0051539">
    <property type="term" value="F:4 iron, 4 sulfur cluster binding"/>
    <property type="evidence" value="ECO:0007669"/>
    <property type="project" value="UniProtKB-KW"/>
</dbReference>
<evidence type="ECO:0000256" key="11">
    <source>
        <dbReference type="ARBA" id="ARBA00022741"/>
    </source>
</evidence>
<evidence type="ECO:0000256" key="9">
    <source>
        <dbReference type="ARBA" id="ARBA00022679"/>
    </source>
</evidence>
<dbReference type="Pfam" id="PF02518">
    <property type="entry name" value="HATPase_c"/>
    <property type="match status" value="1"/>
</dbReference>
<evidence type="ECO:0000256" key="10">
    <source>
        <dbReference type="ARBA" id="ARBA00022723"/>
    </source>
</evidence>
<evidence type="ECO:0000256" key="4">
    <source>
        <dbReference type="ARBA" id="ARBA00012438"/>
    </source>
</evidence>
<dbReference type="KEGG" id="kbs:EPA93_25260"/>
<dbReference type="Proteomes" id="UP000290365">
    <property type="component" value="Chromosome"/>
</dbReference>
<evidence type="ECO:0000256" key="6">
    <source>
        <dbReference type="ARBA" id="ARBA00022485"/>
    </source>
</evidence>
<protein>
    <recommendedName>
        <fullName evidence="5">Oxygen sensor histidine kinase NreB</fullName>
        <ecNumber evidence="4">2.7.13.3</ecNumber>
    </recommendedName>
    <alternativeName>
        <fullName evidence="18">Nitrogen regulation protein B</fullName>
    </alternativeName>
</protein>
<evidence type="ECO:0000256" key="14">
    <source>
        <dbReference type="ARBA" id="ARBA00023004"/>
    </source>
</evidence>
<evidence type="ECO:0000256" key="1">
    <source>
        <dbReference type="ARBA" id="ARBA00000085"/>
    </source>
</evidence>
<dbReference type="AlphaFoldDB" id="A0A4P6JUW8"/>
<dbReference type="GO" id="GO:0046983">
    <property type="term" value="F:protein dimerization activity"/>
    <property type="evidence" value="ECO:0007669"/>
    <property type="project" value="InterPro"/>
</dbReference>
<dbReference type="GO" id="GO:0016020">
    <property type="term" value="C:membrane"/>
    <property type="evidence" value="ECO:0007669"/>
    <property type="project" value="InterPro"/>
</dbReference>
<evidence type="ECO:0000256" key="12">
    <source>
        <dbReference type="ARBA" id="ARBA00022777"/>
    </source>
</evidence>
<dbReference type="EMBL" id="CP035758">
    <property type="protein sequence ID" value="QBD79112.1"/>
    <property type="molecule type" value="Genomic_DNA"/>
</dbReference>
<comment type="subcellular location">
    <subcellularLocation>
        <location evidence="3">Cytoplasm</location>
    </subcellularLocation>
</comment>
<evidence type="ECO:0000313" key="21">
    <source>
        <dbReference type="Proteomes" id="UP000290365"/>
    </source>
</evidence>
<dbReference type="EC" id="2.7.13.3" evidence="4"/>
<dbReference type="Gene3D" id="3.30.565.10">
    <property type="entry name" value="Histidine kinase-like ATPase, C-terminal domain"/>
    <property type="match status" value="1"/>
</dbReference>
<comment type="function">
    <text evidence="17">Member of the two-component regulatory system NreB/NreC involved in the control of dissimilatory nitrate/nitrite reduction in response to oxygen. NreB functions as a direct oxygen sensor histidine kinase which is autophosphorylated, in the absence of oxygen, probably at the conserved histidine residue, and transfers its phosphate group probably to a conserved aspartate residue of NreC. NreB/NreC activates the expression of the nitrate (narGHJI) and nitrite (nir) reductase operons, as well as the putative nitrate transporter gene narT.</text>
</comment>
<evidence type="ECO:0000256" key="13">
    <source>
        <dbReference type="ARBA" id="ARBA00022840"/>
    </source>
</evidence>
<dbReference type="PANTHER" id="PTHR24421:SF10">
    <property type="entry name" value="NITRATE_NITRITE SENSOR PROTEIN NARQ"/>
    <property type="match status" value="1"/>
</dbReference>
<dbReference type="GO" id="GO:0000155">
    <property type="term" value="F:phosphorelay sensor kinase activity"/>
    <property type="evidence" value="ECO:0007669"/>
    <property type="project" value="InterPro"/>
</dbReference>
<evidence type="ECO:0000256" key="2">
    <source>
        <dbReference type="ARBA" id="ARBA00001966"/>
    </source>
</evidence>
<dbReference type="InterPro" id="IPR005467">
    <property type="entry name" value="His_kinase_dom"/>
</dbReference>
<dbReference type="GO" id="GO:0005737">
    <property type="term" value="C:cytoplasm"/>
    <property type="evidence" value="ECO:0007669"/>
    <property type="project" value="UniProtKB-SubCell"/>
</dbReference>
<dbReference type="SMART" id="SM00387">
    <property type="entry name" value="HATPase_c"/>
    <property type="match status" value="1"/>
</dbReference>
<dbReference type="GO" id="GO:0046872">
    <property type="term" value="F:metal ion binding"/>
    <property type="evidence" value="ECO:0007669"/>
    <property type="project" value="UniProtKB-KW"/>
</dbReference>
<gene>
    <name evidence="20" type="ORF">EPA93_25260</name>
</gene>
<evidence type="ECO:0000259" key="19">
    <source>
        <dbReference type="PROSITE" id="PS50109"/>
    </source>
</evidence>
<reference evidence="20 21" key="1">
    <citation type="submission" date="2019-01" db="EMBL/GenBank/DDBJ databases">
        <title>Ktedonosporobacter rubrisoli SCAWS-G2.</title>
        <authorList>
            <person name="Huang Y."/>
            <person name="Yan B."/>
        </authorList>
    </citation>
    <scope>NUCLEOTIDE SEQUENCE [LARGE SCALE GENOMIC DNA]</scope>
    <source>
        <strain evidence="20 21">SCAWS-G2</strain>
    </source>
</reference>
<dbReference type="InterPro" id="IPR011712">
    <property type="entry name" value="Sig_transdc_His_kin_sub3_dim/P"/>
</dbReference>
<dbReference type="PRINTS" id="PR00344">
    <property type="entry name" value="BCTRLSENSOR"/>
</dbReference>